<dbReference type="STRING" id="305507.SAMN04489724_3925"/>
<dbReference type="Gene3D" id="3.30.2310.20">
    <property type="entry name" value="RelE-like"/>
    <property type="match status" value="1"/>
</dbReference>
<dbReference type="Proteomes" id="UP000199673">
    <property type="component" value="Unassembled WGS sequence"/>
</dbReference>
<name>A0A1I7DDH3_9BACT</name>
<reference evidence="3" key="1">
    <citation type="submission" date="2016-10" db="EMBL/GenBank/DDBJ databases">
        <authorList>
            <person name="Varghese N."/>
            <person name="Submissions S."/>
        </authorList>
    </citation>
    <scope>NUCLEOTIDE SEQUENCE [LARGE SCALE GENOMIC DNA]</scope>
    <source>
        <strain evidence="3">DSM 23445</strain>
    </source>
</reference>
<evidence type="ECO:0000313" key="3">
    <source>
        <dbReference type="Proteomes" id="UP000199673"/>
    </source>
</evidence>
<proteinExistence type="predicted"/>
<dbReference type="AlphaFoldDB" id="A0A1I7DDH3"/>
<keyword evidence="3" id="KW-1185">Reference proteome</keyword>
<dbReference type="InterPro" id="IPR007712">
    <property type="entry name" value="RelE/ParE_toxin"/>
</dbReference>
<evidence type="ECO:0000256" key="1">
    <source>
        <dbReference type="ARBA" id="ARBA00022649"/>
    </source>
</evidence>
<evidence type="ECO:0000313" key="2">
    <source>
        <dbReference type="EMBL" id="SFU09738.1"/>
    </source>
</evidence>
<dbReference type="InterPro" id="IPR035093">
    <property type="entry name" value="RelE/ParE_toxin_dom_sf"/>
</dbReference>
<organism evidence="2 3">
    <name type="scientific">Algoriphagus locisalis</name>
    <dbReference type="NCBI Taxonomy" id="305507"/>
    <lineage>
        <taxon>Bacteria</taxon>
        <taxon>Pseudomonadati</taxon>
        <taxon>Bacteroidota</taxon>
        <taxon>Cytophagia</taxon>
        <taxon>Cytophagales</taxon>
        <taxon>Cyclobacteriaceae</taxon>
        <taxon>Algoriphagus</taxon>
    </lineage>
</organism>
<dbReference type="RefSeq" id="WP_091696547.1">
    <property type="nucleotide sequence ID" value="NZ_FPBF01000006.1"/>
</dbReference>
<dbReference type="SUPFAM" id="SSF143011">
    <property type="entry name" value="RelE-like"/>
    <property type="match status" value="1"/>
</dbReference>
<dbReference type="EMBL" id="FPBF01000006">
    <property type="protein sequence ID" value="SFU09738.1"/>
    <property type="molecule type" value="Genomic_DNA"/>
</dbReference>
<dbReference type="Pfam" id="PF05016">
    <property type="entry name" value="ParE_toxin"/>
    <property type="match status" value="1"/>
</dbReference>
<protein>
    <submittedName>
        <fullName evidence="2">Plasmid stabilization system protein ParE</fullName>
    </submittedName>
</protein>
<dbReference type="OrthoDB" id="5574284at2"/>
<keyword evidence="1" id="KW-1277">Toxin-antitoxin system</keyword>
<sequence length="101" mass="12287">MRIHFTEEAWNSLDKTTDFYLFELDIPAFIVDKIIRELLKKVQLLVENPYLGQKEPFLSHLGKNHRRIFYMNIKIIYRIEEDELYITDFFDSRQNPSKMKS</sequence>
<gene>
    <name evidence="2" type="ORF">SAMN04489724_3925</name>
</gene>
<accession>A0A1I7DDH3</accession>